<reference evidence="2" key="1">
    <citation type="submission" date="2014-09" db="EMBL/GenBank/DDBJ databases">
        <authorList>
            <person name="Magalhaes I.L.F."/>
            <person name="Oliveira U."/>
            <person name="Santos F.R."/>
            <person name="Vidigal T.H.D.A."/>
            <person name="Brescovit A.D."/>
            <person name="Santos A.J."/>
        </authorList>
    </citation>
    <scope>NUCLEOTIDE SEQUENCE</scope>
    <source>
        <tissue evidence="2">Shoot tissue taken approximately 20 cm above the soil surface</tissue>
    </source>
</reference>
<feature type="region of interest" description="Disordered" evidence="1">
    <location>
        <begin position="1"/>
        <end position="67"/>
    </location>
</feature>
<feature type="compositionally biased region" description="Basic and acidic residues" evidence="1">
    <location>
        <begin position="133"/>
        <end position="144"/>
    </location>
</feature>
<name>A0A0A9E396_ARUDO</name>
<dbReference type="AlphaFoldDB" id="A0A0A9E396"/>
<sequence>MMPHEDVEQEQQEWQYLRLPAVEASSGNDSTLEMMRMKTTSGSSEAGDAGTDEDSERQGKARGRAVARAATGRSGACCGRVEWNVLGGSGHGGGLHRRMARCASPFAGPSPRRRHRHQSPPADGSWDQAPGCSRERRTGLERRAPSTMAPPPWIRPPPWWIRLTLRRCAAPWTSVAEDEIKRTSSRGDLAGEMG</sequence>
<protein>
    <submittedName>
        <fullName evidence="2">Uncharacterized protein</fullName>
    </submittedName>
</protein>
<evidence type="ECO:0000313" key="2">
    <source>
        <dbReference type="EMBL" id="JAD95239.1"/>
    </source>
</evidence>
<evidence type="ECO:0000256" key="1">
    <source>
        <dbReference type="SAM" id="MobiDB-lite"/>
    </source>
</evidence>
<organism evidence="2">
    <name type="scientific">Arundo donax</name>
    <name type="common">Giant reed</name>
    <name type="synonym">Donax arundinaceus</name>
    <dbReference type="NCBI Taxonomy" id="35708"/>
    <lineage>
        <taxon>Eukaryota</taxon>
        <taxon>Viridiplantae</taxon>
        <taxon>Streptophyta</taxon>
        <taxon>Embryophyta</taxon>
        <taxon>Tracheophyta</taxon>
        <taxon>Spermatophyta</taxon>
        <taxon>Magnoliopsida</taxon>
        <taxon>Liliopsida</taxon>
        <taxon>Poales</taxon>
        <taxon>Poaceae</taxon>
        <taxon>PACMAD clade</taxon>
        <taxon>Arundinoideae</taxon>
        <taxon>Arundineae</taxon>
        <taxon>Arundo</taxon>
    </lineage>
</organism>
<accession>A0A0A9E396</accession>
<reference evidence="2" key="2">
    <citation type="journal article" date="2015" name="Data Brief">
        <title>Shoot transcriptome of the giant reed, Arundo donax.</title>
        <authorList>
            <person name="Barrero R.A."/>
            <person name="Guerrero F.D."/>
            <person name="Moolhuijzen P."/>
            <person name="Goolsby J.A."/>
            <person name="Tidwell J."/>
            <person name="Bellgard S.E."/>
            <person name="Bellgard M.I."/>
        </authorList>
    </citation>
    <scope>NUCLEOTIDE SEQUENCE</scope>
    <source>
        <tissue evidence="2">Shoot tissue taken approximately 20 cm above the soil surface</tissue>
    </source>
</reference>
<dbReference type="EMBL" id="GBRH01202656">
    <property type="protein sequence ID" value="JAD95239.1"/>
    <property type="molecule type" value="Transcribed_RNA"/>
</dbReference>
<proteinExistence type="predicted"/>
<feature type="region of interest" description="Disordered" evidence="1">
    <location>
        <begin position="102"/>
        <end position="155"/>
    </location>
</feature>